<dbReference type="Proteomes" id="UP001280121">
    <property type="component" value="Unassembled WGS sequence"/>
</dbReference>
<keyword evidence="2" id="KW-1185">Reference proteome</keyword>
<accession>A0AAD9XP13</accession>
<proteinExistence type="predicted"/>
<gene>
    <name evidence="1" type="ORF">Ddye_001638</name>
</gene>
<dbReference type="EMBL" id="JANJYI010000001">
    <property type="protein sequence ID" value="KAK2663064.1"/>
    <property type="molecule type" value="Genomic_DNA"/>
</dbReference>
<evidence type="ECO:0000313" key="2">
    <source>
        <dbReference type="Proteomes" id="UP001280121"/>
    </source>
</evidence>
<dbReference type="AlphaFoldDB" id="A0AAD9XP13"/>
<comment type="caution">
    <text evidence="1">The sequence shown here is derived from an EMBL/GenBank/DDBJ whole genome shotgun (WGS) entry which is preliminary data.</text>
</comment>
<sequence>MIFLDKFTEERLRMRSVLFLRFEFCGLSFDGSLKLSMLAISWKIRGLGRVEKRRVVRNLVVNNKPTFLFIQESKLNYFDSRIIKSLGGSLLTKEVGVNVNG</sequence>
<name>A0AAD9XP13_9ROSI</name>
<reference evidence="1" key="1">
    <citation type="journal article" date="2023" name="Plant J.">
        <title>Genome sequences and population genomics provide insights into the demographic history, inbreeding, and mutation load of two 'living fossil' tree species of Dipteronia.</title>
        <authorList>
            <person name="Feng Y."/>
            <person name="Comes H.P."/>
            <person name="Chen J."/>
            <person name="Zhu S."/>
            <person name="Lu R."/>
            <person name="Zhang X."/>
            <person name="Li P."/>
            <person name="Qiu J."/>
            <person name="Olsen K.M."/>
            <person name="Qiu Y."/>
        </authorList>
    </citation>
    <scope>NUCLEOTIDE SEQUENCE</scope>
    <source>
        <strain evidence="1">KIB01</strain>
    </source>
</reference>
<protein>
    <submittedName>
        <fullName evidence="1">Uncharacterized protein</fullName>
    </submittedName>
</protein>
<evidence type="ECO:0000313" key="1">
    <source>
        <dbReference type="EMBL" id="KAK2663064.1"/>
    </source>
</evidence>
<organism evidence="1 2">
    <name type="scientific">Dipteronia dyeriana</name>
    <dbReference type="NCBI Taxonomy" id="168575"/>
    <lineage>
        <taxon>Eukaryota</taxon>
        <taxon>Viridiplantae</taxon>
        <taxon>Streptophyta</taxon>
        <taxon>Embryophyta</taxon>
        <taxon>Tracheophyta</taxon>
        <taxon>Spermatophyta</taxon>
        <taxon>Magnoliopsida</taxon>
        <taxon>eudicotyledons</taxon>
        <taxon>Gunneridae</taxon>
        <taxon>Pentapetalae</taxon>
        <taxon>rosids</taxon>
        <taxon>malvids</taxon>
        <taxon>Sapindales</taxon>
        <taxon>Sapindaceae</taxon>
        <taxon>Hippocastanoideae</taxon>
        <taxon>Acereae</taxon>
        <taxon>Dipteronia</taxon>
    </lineage>
</organism>